<dbReference type="AlphaFoldDB" id="A0A5B7FY89"/>
<proteinExistence type="predicted"/>
<gene>
    <name evidence="1" type="ORF">E2C01_045399</name>
</gene>
<dbReference type="EMBL" id="VSRR010010253">
    <property type="protein sequence ID" value="MPC51552.1"/>
    <property type="molecule type" value="Genomic_DNA"/>
</dbReference>
<accession>A0A5B7FY89</accession>
<evidence type="ECO:0000313" key="1">
    <source>
        <dbReference type="EMBL" id="MPC51552.1"/>
    </source>
</evidence>
<evidence type="ECO:0000313" key="2">
    <source>
        <dbReference type="Proteomes" id="UP000324222"/>
    </source>
</evidence>
<organism evidence="1 2">
    <name type="scientific">Portunus trituberculatus</name>
    <name type="common">Swimming crab</name>
    <name type="synonym">Neptunus trituberculatus</name>
    <dbReference type="NCBI Taxonomy" id="210409"/>
    <lineage>
        <taxon>Eukaryota</taxon>
        <taxon>Metazoa</taxon>
        <taxon>Ecdysozoa</taxon>
        <taxon>Arthropoda</taxon>
        <taxon>Crustacea</taxon>
        <taxon>Multicrustacea</taxon>
        <taxon>Malacostraca</taxon>
        <taxon>Eumalacostraca</taxon>
        <taxon>Eucarida</taxon>
        <taxon>Decapoda</taxon>
        <taxon>Pleocyemata</taxon>
        <taxon>Brachyura</taxon>
        <taxon>Eubrachyura</taxon>
        <taxon>Portunoidea</taxon>
        <taxon>Portunidae</taxon>
        <taxon>Portuninae</taxon>
        <taxon>Portunus</taxon>
    </lineage>
</organism>
<reference evidence="1 2" key="1">
    <citation type="submission" date="2019-05" db="EMBL/GenBank/DDBJ databases">
        <title>Another draft genome of Portunus trituberculatus and its Hox gene families provides insights of decapod evolution.</title>
        <authorList>
            <person name="Jeong J.-H."/>
            <person name="Song I."/>
            <person name="Kim S."/>
            <person name="Choi T."/>
            <person name="Kim D."/>
            <person name="Ryu S."/>
            <person name="Kim W."/>
        </authorList>
    </citation>
    <scope>NUCLEOTIDE SEQUENCE [LARGE SCALE GENOMIC DNA]</scope>
    <source>
        <tissue evidence="1">Muscle</tissue>
    </source>
</reference>
<keyword evidence="2" id="KW-1185">Reference proteome</keyword>
<protein>
    <submittedName>
        <fullName evidence="1">Uncharacterized protein</fullName>
    </submittedName>
</protein>
<dbReference type="Proteomes" id="UP000324222">
    <property type="component" value="Unassembled WGS sequence"/>
</dbReference>
<name>A0A5B7FY89_PORTR</name>
<comment type="caution">
    <text evidence="1">The sequence shown here is derived from an EMBL/GenBank/DDBJ whole genome shotgun (WGS) entry which is preliminary data.</text>
</comment>
<sequence length="98" mass="10894">MDQLSGGLGSGALLCGRKPHRSSLNTLTVFGNSAHSPTPRSLHYPTTPVSVGLLQREEMIQVMISPKKVILKQMKSLMKKFKHQMEMIQTLKEMETTA</sequence>